<dbReference type="EMBL" id="MK425764">
    <property type="protein sequence ID" value="QHN69055.1"/>
    <property type="molecule type" value="mRNA"/>
</dbReference>
<dbReference type="AlphaFoldDB" id="A0A857N9Q9"/>
<feature type="signal peptide" evidence="5">
    <location>
        <begin position="1"/>
        <end position="17"/>
    </location>
</feature>
<evidence type="ECO:0000256" key="2">
    <source>
        <dbReference type="ARBA" id="ARBA00008098"/>
    </source>
</evidence>
<evidence type="ECO:0000313" key="6">
    <source>
        <dbReference type="EMBL" id="QHN69055.1"/>
    </source>
</evidence>
<dbReference type="CDD" id="cd23992">
    <property type="entry name" value="PBP_GOBP"/>
    <property type="match status" value="1"/>
</dbReference>
<dbReference type="PANTHER" id="PTHR11857">
    <property type="entry name" value="ODORANT BINDING PROTEIN-RELATED"/>
    <property type="match status" value="1"/>
</dbReference>
<protein>
    <submittedName>
        <fullName evidence="6">Odorant binding protein 14</fullName>
    </submittedName>
</protein>
<organism evidence="6">
    <name type="scientific">Sirex noctilio</name>
    <dbReference type="NCBI Taxonomy" id="36765"/>
    <lineage>
        <taxon>Eukaryota</taxon>
        <taxon>Metazoa</taxon>
        <taxon>Ecdysozoa</taxon>
        <taxon>Arthropoda</taxon>
        <taxon>Hexapoda</taxon>
        <taxon>Insecta</taxon>
        <taxon>Pterygota</taxon>
        <taxon>Neoptera</taxon>
        <taxon>Endopterygota</taxon>
        <taxon>Hymenoptera</taxon>
        <taxon>Siricoidea</taxon>
        <taxon>Siricidae</taxon>
        <taxon>Sirex</taxon>
    </lineage>
</organism>
<comment type="similarity">
    <text evidence="2">Belongs to the PBP/GOBP family.</text>
</comment>
<keyword evidence="4 5" id="KW-0732">Signal</keyword>
<dbReference type="FunFam" id="1.10.238.20:FF:000001">
    <property type="entry name" value="General odorant-binding protein lush"/>
    <property type="match status" value="1"/>
</dbReference>
<sequence>MQLFVAALACCALSISALTPANRVKVIAANVRCLEESGLDPEILERTKNGEDVDDKNLDCFGACLLKDFGILNNDGTFNKDEAVKNLPDSVRNDDVINMINACSNKKGETDCDTAHLIFSCIREKAGFKYIQEEFRDI</sequence>
<dbReference type="Gene3D" id="1.10.238.20">
    <property type="entry name" value="Pheromone/general odorant binding protein domain"/>
    <property type="match status" value="1"/>
</dbReference>
<feature type="chain" id="PRO_5032549148" evidence="5">
    <location>
        <begin position="18"/>
        <end position="138"/>
    </location>
</feature>
<reference evidence="6" key="1">
    <citation type="submission" date="2019-01" db="EMBL/GenBank/DDBJ databases">
        <title>Antennal transcriptome analysis and expression profiles of odorant binding proteins in two woodwasps, Sirex noctilio and S. nitobei (Hymenoptera: Siricidae).</title>
        <authorList>
            <person name="Guo B."/>
            <person name="Lu P."/>
        </authorList>
    </citation>
    <scope>NUCLEOTIDE SEQUENCE</scope>
</reference>
<evidence type="ECO:0000256" key="5">
    <source>
        <dbReference type="SAM" id="SignalP"/>
    </source>
</evidence>
<dbReference type="SUPFAM" id="SSF47565">
    <property type="entry name" value="Insect pheromone/odorant-binding proteins"/>
    <property type="match status" value="1"/>
</dbReference>
<dbReference type="SMART" id="SM00708">
    <property type="entry name" value="PhBP"/>
    <property type="match status" value="1"/>
</dbReference>
<comment type="subcellular location">
    <subcellularLocation>
        <location evidence="1">Secreted</location>
    </subcellularLocation>
</comment>
<dbReference type="GO" id="GO:0005615">
    <property type="term" value="C:extracellular space"/>
    <property type="evidence" value="ECO:0007669"/>
    <property type="project" value="TreeGrafter"/>
</dbReference>
<evidence type="ECO:0000256" key="4">
    <source>
        <dbReference type="ARBA" id="ARBA00022729"/>
    </source>
</evidence>
<keyword evidence="3" id="KW-0964">Secreted</keyword>
<proteinExistence type="evidence at transcript level"/>
<dbReference type="GO" id="GO:0005549">
    <property type="term" value="F:odorant binding"/>
    <property type="evidence" value="ECO:0007669"/>
    <property type="project" value="InterPro"/>
</dbReference>
<dbReference type="InterPro" id="IPR006170">
    <property type="entry name" value="PBP/GOBP"/>
</dbReference>
<evidence type="ECO:0000256" key="1">
    <source>
        <dbReference type="ARBA" id="ARBA00004613"/>
    </source>
</evidence>
<evidence type="ECO:0000256" key="3">
    <source>
        <dbReference type="ARBA" id="ARBA00022525"/>
    </source>
</evidence>
<dbReference type="InterPro" id="IPR036728">
    <property type="entry name" value="PBP_GOBP_sf"/>
</dbReference>
<dbReference type="GO" id="GO:0007608">
    <property type="term" value="P:sensory perception of smell"/>
    <property type="evidence" value="ECO:0007669"/>
    <property type="project" value="TreeGrafter"/>
</dbReference>
<accession>A0A857N9Q9</accession>
<name>A0A857N9Q9_9HYME</name>
<dbReference type="Pfam" id="PF01395">
    <property type="entry name" value="PBP_GOBP"/>
    <property type="match status" value="1"/>
</dbReference>